<comment type="similarity">
    <text evidence="4">Belongs to the complex I NDUFS5 subunit family.</text>
</comment>
<dbReference type="CDD" id="cd24141">
    <property type="entry name" value="NDUFS5-like"/>
    <property type="match status" value="1"/>
</dbReference>
<dbReference type="PANTHER" id="PTHR15224:SF1">
    <property type="entry name" value="NADH DEHYDROGENASE [UBIQUINONE] IRON-SULFUR PROTEIN 5"/>
    <property type="match status" value="1"/>
</dbReference>
<feature type="region of interest" description="Disordered" evidence="17">
    <location>
        <begin position="152"/>
        <end position="172"/>
    </location>
</feature>
<evidence type="ECO:0000256" key="13">
    <source>
        <dbReference type="ARBA" id="ARBA00023157"/>
    </source>
</evidence>
<dbReference type="OrthoDB" id="9992197at2759"/>
<gene>
    <name evidence="18" type="ORF">K437DRAFT_265757</name>
</gene>
<sequence>MAVSWFSSRAYGKPVWDPGSREERVESDILRGHGNPASSQRCSEVSETAAMISSLAAHLSGFGFNGGRSRCFTFWQEFQKCYANADSPSDCVAQKDDYMECLHHGKEIARGKQLQEHYLARQAKEAKEARTEGELRATGGILSLGIIGRENDMKAQEKGQQDQRNGNAQAGN</sequence>
<keyword evidence="8" id="KW-0679">Respiratory chain</keyword>
<evidence type="ECO:0000256" key="1">
    <source>
        <dbReference type="ARBA" id="ARBA00003195"/>
    </source>
</evidence>
<comment type="subunit">
    <text evidence="5">Mammalian complex I is composed of 45 different subunits. This is a component of the iron-sulfur (IP) fragment of the enzyme.</text>
</comment>
<dbReference type="InterPro" id="IPR019342">
    <property type="entry name" value="NADH_UbQ_OxRdtase_FeS-su5"/>
</dbReference>
<evidence type="ECO:0000256" key="5">
    <source>
        <dbReference type="ARBA" id="ARBA00011261"/>
    </source>
</evidence>
<evidence type="ECO:0000256" key="11">
    <source>
        <dbReference type="ARBA" id="ARBA00023128"/>
    </source>
</evidence>
<dbReference type="PANTHER" id="PTHR15224">
    <property type="entry name" value="NADH DEHYDROGENASE [UBIQUINONE] IRON-SULFUR PROTEIN 5"/>
    <property type="match status" value="1"/>
</dbReference>
<dbReference type="Proteomes" id="UP000027361">
    <property type="component" value="Unassembled WGS sequence"/>
</dbReference>
<name>A0A066WQX5_TILAU</name>
<evidence type="ECO:0000256" key="9">
    <source>
        <dbReference type="ARBA" id="ARBA00022792"/>
    </source>
</evidence>
<evidence type="ECO:0000256" key="7">
    <source>
        <dbReference type="ARBA" id="ARBA00022448"/>
    </source>
</evidence>
<accession>A0A066WQX5</accession>
<organism evidence="18 19">
    <name type="scientific">Tilletiaria anomala (strain ATCC 24038 / CBS 436.72 / UBC 951)</name>
    <dbReference type="NCBI Taxonomy" id="1037660"/>
    <lineage>
        <taxon>Eukaryota</taxon>
        <taxon>Fungi</taxon>
        <taxon>Dikarya</taxon>
        <taxon>Basidiomycota</taxon>
        <taxon>Ustilaginomycotina</taxon>
        <taxon>Exobasidiomycetes</taxon>
        <taxon>Georgefischeriales</taxon>
        <taxon>Tilletiariaceae</taxon>
        <taxon>Tilletiaria</taxon>
    </lineage>
</organism>
<keyword evidence="9" id="KW-0999">Mitochondrion inner membrane</keyword>
<evidence type="ECO:0000256" key="6">
    <source>
        <dbReference type="ARBA" id="ARBA00013482"/>
    </source>
</evidence>
<keyword evidence="19" id="KW-1185">Reference proteome</keyword>
<evidence type="ECO:0000256" key="3">
    <source>
        <dbReference type="ARBA" id="ARBA00004637"/>
    </source>
</evidence>
<dbReference type="AlphaFoldDB" id="A0A066WQX5"/>
<dbReference type="InParanoid" id="A0A066WQX5"/>
<evidence type="ECO:0000313" key="18">
    <source>
        <dbReference type="EMBL" id="KDN53389.1"/>
    </source>
</evidence>
<comment type="function">
    <text evidence="1">Accessory subunit of the mitochondrial membrane respiratory chain NADH dehydrogenase (Complex I), that is believed not to be involved in catalysis. Complex I functions in the transfer of electrons from NADH to the respiratory chain. The immediate electron acceptor for the enzyme is believed to be ubiquinone.</text>
</comment>
<evidence type="ECO:0000256" key="15">
    <source>
        <dbReference type="ARBA" id="ARBA00032739"/>
    </source>
</evidence>
<keyword evidence="7" id="KW-0813">Transport</keyword>
<keyword evidence="12" id="KW-0472">Membrane</keyword>
<evidence type="ECO:0000313" key="19">
    <source>
        <dbReference type="Proteomes" id="UP000027361"/>
    </source>
</evidence>
<dbReference type="GO" id="GO:0005758">
    <property type="term" value="C:mitochondrial intermembrane space"/>
    <property type="evidence" value="ECO:0007669"/>
    <property type="project" value="UniProtKB-SubCell"/>
</dbReference>
<evidence type="ECO:0000256" key="14">
    <source>
        <dbReference type="ARBA" id="ARBA00031222"/>
    </source>
</evidence>
<dbReference type="RefSeq" id="XP_013246228.1">
    <property type="nucleotide sequence ID" value="XM_013390774.1"/>
</dbReference>
<feature type="compositionally biased region" description="Polar residues" evidence="17">
    <location>
        <begin position="162"/>
        <end position="172"/>
    </location>
</feature>
<keyword evidence="10" id="KW-0249">Electron transport</keyword>
<protein>
    <recommendedName>
        <fullName evidence="6">NADH dehydrogenase [ubiquinone] iron-sulfur protein 5</fullName>
    </recommendedName>
    <alternativeName>
        <fullName evidence="14">Complex I-15 kDa</fullName>
    </alternativeName>
    <alternativeName>
        <fullName evidence="15">NADH-ubiquinone oxidoreductase 15 kDa subunit</fullName>
    </alternativeName>
</protein>
<evidence type="ECO:0000256" key="12">
    <source>
        <dbReference type="ARBA" id="ARBA00023136"/>
    </source>
</evidence>
<dbReference type="HOGENOM" id="CLU_1556353_0_0_1"/>
<comment type="subcellular location">
    <subcellularLocation>
        <location evidence="3">Mitochondrion inner membrane</location>
        <topology evidence="3">Peripheral membrane protein</topology>
    </subcellularLocation>
    <subcellularLocation>
        <location evidence="2">Mitochondrion intermembrane space</location>
    </subcellularLocation>
</comment>
<keyword evidence="11" id="KW-0496">Mitochondrion</keyword>
<comment type="caution">
    <text evidence="18">The sequence shown here is derived from an EMBL/GenBank/DDBJ whole genome shotgun (WGS) entry which is preliminary data.</text>
</comment>
<proteinExistence type="inferred from homology"/>
<feature type="disulfide bond" evidence="16">
    <location>
        <begin position="81"/>
        <end position="91"/>
    </location>
</feature>
<dbReference type="STRING" id="1037660.A0A066WQX5"/>
<dbReference type="GO" id="GO:0032981">
    <property type="term" value="P:mitochondrial respiratory chain complex I assembly"/>
    <property type="evidence" value="ECO:0007669"/>
    <property type="project" value="TreeGrafter"/>
</dbReference>
<reference evidence="18 19" key="1">
    <citation type="submission" date="2014-05" db="EMBL/GenBank/DDBJ databases">
        <title>Draft genome sequence of a rare smut relative, Tilletiaria anomala UBC 951.</title>
        <authorList>
            <consortium name="DOE Joint Genome Institute"/>
            <person name="Toome M."/>
            <person name="Kuo A."/>
            <person name="Henrissat B."/>
            <person name="Lipzen A."/>
            <person name="Tritt A."/>
            <person name="Yoshinaga Y."/>
            <person name="Zane M."/>
            <person name="Barry K."/>
            <person name="Grigoriev I.V."/>
            <person name="Spatafora J.W."/>
            <person name="Aimea M.C."/>
        </authorList>
    </citation>
    <scope>NUCLEOTIDE SEQUENCE [LARGE SCALE GENOMIC DNA]</scope>
    <source>
        <strain evidence="18 19">UBC 951</strain>
    </source>
</reference>
<dbReference type="GeneID" id="25265788"/>
<feature type="disulfide bond" evidence="16">
    <location>
        <begin position="71"/>
        <end position="101"/>
    </location>
</feature>
<evidence type="ECO:0000256" key="4">
    <source>
        <dbReference type="ARBA" id="ARBA00007372"/>
    </source>
</evidence>
<dbReference type="EMBL" id="JMSN01000002">
    <property type="protein sequence ID" value="KDN53389.1"/>
    <property type="molecule type" value="Genomic_DNA"/>
</dbReference>
<feature type="compositionally biased region" description="Basic and acidic residues" evidence="17">
    <location>
        <begin position="152"/>
        <end position="161"/>
    </location>
</feature>
<evidence type="ECO:0000256" key="16">
    <source>
        <dbReference type="PIRSR" id="PIRSR619342-50"/>
    </source>
</evidence>
<evidence type="ECO:0000256" key="10">
    <source>
        <dbReference type="ARBA" id="ARBA00022982"/>
    </source>
</evidence>
<keyword evidence="13 16" id="KW-1015">Disulfide bond</keyword>
<dbReference type="GO" id="GO:0005743">
    <property type="term" value="C:mitochondrial inner membrane"/>
    <property type="evidence" value="ECO:0007669"/>
    <property type="project" value="UniProtKB-SubCell"/>
</dbReference>
<evidence type="ECO:0000256" key="8">
    <source>
        <dbReference type="ARBA" id="ARBA00022660"/>
    </source>
</evidence>
<evidence type="ECO:0000256" key="17">
    <source>
        <dbReference type="SAM" id="MobiDB-lite"/>
    </source>
</evidence>
<evidence type="ECO:0000256" key="2">
    <source>
        <dbReference type="ARBA" id="ARBA00004569"/>
    </source>
</evidence>